<reference evidence="3 4" key="1">
    <citation type="journal article" date="2023" name="Sci. Data">
        <title>Genome assembly of the Korean intertidal mud-creeper Batillaria attramentaria.</title>
        <authorList>
            <person name="Patra A.K."/>
            <person name="Ho P.T."/>
            <person name="Jun S."/>
            <person name="Lee S.J."/>
            <person name="Kim Y."/>
            <person name="Won Y.J."/>
        </authorList>
    </citation>
    <scope>NUCLEOTIDE SEQUENCE [LARGE SCALE GENOMIC DNA]</scope>
    <source>
        <strain evidence="3">Wonlab-2016</strain>
    </source>
</reference>
<dbReference type="PROSITE" id="PS50835">
    <property type="entry name" value="IG_LIKE"/>
    <property type="match status" value="2"/>
</dbReference>
<name>A0ABD0JN74_9CAEN</name>
<dbReference type="InterPro" id="IPR003598">
    <property type="entry name" value="Ig_sub2"/>
</dbReference>
<dbReference type="PANTHER" id="PTHR10075">
    <property type="entry name" value="BASIGIN RELATED"/>
    <property type="match status" value="1"/>
</dbReference>
<feature type="domain" description="Ig-like" evidence="2">
    <location>
        <begin position="160"/>
        <end position="240"/>
    </location>
</feature>
<accession>A0ABD0JN74</accession>
<proteinExistence type="predicted"/>
<dbReference type="SMART" id="SM00409">
    <property type="entry name" value="IG"/>
    <property type="match status" value="2"/>
</dbReference>
<dbReference type="Pfam" id="PF13927">
    <property type="entry name" value="Ig_3"/>
    <property type="match status" value="2"/>
</dbReference>
<feature type="domain" description="Ig-like" evidence="2">
    <location>
        <begin position="77"/>
        <end position="150"/>
    </location>
</feature>
<sequence length="245" mass="26016">MCFLFLCGHSDILSGKLACGNCIGINDPTKCGDVTICEAGEDCTGNTLARNGIQCCDSNLCNTNLASPPAEAPYFLPSVKHIHLTDYPGTTAALKCNPHGFPTPDVVWLLPPGVQGEMVNGTLLLRNITANNTGIYTCTASNSAGEANFTLVMDVKEHDPVVATMKFPETDVTSANGVLLIQCEVDGDPKPDVTWSRVGASLSANARIQGNDLLIFPPSDLDVGLYVCNATNSNRETDTAYFARK</sequence>
<dbReference type="AlphaFoldDB" id="A0ABD0JN74"/>
<keyword evidence="4" id="KW-1185">Reference proteome</keyword>
<dbReference type="InterPro" id="IPR036179">
    <property type="entry name" value="Ig-like_dom_sf"/>
</dbReference>
<protein>
    <recommendedName>
        <fullName evidence="2">Ig-like domain-containing protein</fullName>
    </recommendedName>
</protein>
<dbReference type="Gene3D" id="2.60.40.10">
    <property type="entry name" value="Immunoglobulins"/>
    <property type="match status" value="2"/>
</dbReference>
<dbReference type="EMBL" id="JACVVK020000383">
    <property type="protein sequence ID" value="KAK7476175.1"/>
    <property type="molecule type" value="Genomic_DNA"/>
</dbReference>
<dbReference type="Proteomes" id="UP001519460">
    <property type="component" value="Unassembled WGS sequence"/>
</dbReference>
<evidence type="ECO:0000259" key="2">
    <source>
        <dbReference type="PROSITE" id="PS50835"/>
    </source>
</evidence>
<gene>
    <name evidence="3" type="ORF">BaRGS_00032599</name>
</gene>
<dbReference type="InterPro" id="IPR007110">
    <property type="entry name" value="Ig-like_dom"/>
</dbReference>
<evidence type="ECO:0000256" key="1">
    <source>
        <dbReference type="ARBA" id="ARBA00023319"/>
    </source>
</evidence>
<comment type="caution">
    <text evidence="3">The sequence shown here is derived from an EMBL/GenBank/DDBJ whole genome shotgun (WGS) entry which is preliminary data.</text>
</comment>
<organism evidence="3 4">
    <name type="scientific">Batillaria attramentaria</name>
    <dbReference type="NCBI Taxonomy" id="370345"/>
    <lineage>
        <taxon>Eukaryota</taxon>
        <taxon>Metazoa</taxon>
        <taxon>Spiralia</taxon>
        <taxon>Lophotrochozoa</taxon>
        <taxon>Mollusca</taxon>
        <taxon>Gastropoda</taxon>
        <taxon>Caenogastropoda</taxon>
        <taxon>Sorbeoconcha</taxon>
        <taxon>Cerithioidea</taxon>
        <taxon>Batillariidae</taxon>
        <taxon>Batillaria</taxon>
    </lineage>
</organism>
<dbReference type="PANTHER" id="PTHR10075:SF14">
    <property type="entry name" value="CELL ADHESION MOLECULE DSCAM2-RELATED"/>
    <property type="match status" value="1"/>
</dbReference>
<evidence type="ECO:0000313" key="3">
    <source>
        <dbReference type="EMBL" id="KAK7476175.1"/>
    </source>
</evidence>
<dbReference type="InterPro" id="IPR003599">
    <property type="entry name" value="Ig_sub"/>
</dbReference>
<keyword evidence="1" id="KW-0393">Immunoglobulin domain</keyword>
<dbReference type="InterPro" id="IPR013783">
    <property type="entry name" value="Ig-like_fold"/>
</dbReference>
<dbReference type="SUPFAM" id="SSF48726">
    <property type="entry name" value="Immunoglobulin"/>
    <property type="match status" value="2"/>
</dbReference>
<evidence type="ECO:0000313" key="4">
    <source>
        <dbReference type="Proteomes" id="UP001519460"/>
    </source>
</evidence>
<dbReference type="SMART" id="SM00408">
    <property type="entry name" value="IGc2"/>
    <property type="match status" value="2"/>
</dbReference>